<evidence type="ECO:0000313" key="3">
    <source>
        <dbReference type="Proteomes" id="UP001501196"/>
    </source>
</evidence>
<reference evidence="2 3" key="1">
    <citation type="journal article" date="2019" name="Int. J. Syst. Evol. Microbiol.">
        <title>The Global Catalogue of Microorganisms (GCM) 10K type strain sequencing project: providing services to taxonomists for standard genome sequencing and annotation.</title>
        <authorList>
            <consortium name="The Broad Institute Genomics Platform"/>
            <consortium name="The Broad Institute Genome Sequencing Center for Infectious Disease"/>
            <person name="Wu L."/>
            <person name="Ma J."/>
        </authorList>
    </citation>
    <scope>NUCLEOTIDE SEQUENCE [LARGE SCALE GENOMIC DNA]</scope>
    <source>
        <strain evidence="2 3">JCM 15672</strain>
    </source>
</reference>
<name>A0ABN2URS4_9MICO</name>
<organism evidence="2 3">
    <name type="scientific">Agromyces tropicus</name>
    <dbReference type="NCBI Taxonomy" id="555371"/>
    <lineage>
        <taxon>Bacteria</taxon>
        <taxon>Bacillati</taxon>
        <taxon>Actinomycetota</taxon>
        <taxon>Actinomycetes</taxon>
        <taxon>Micrococcales</taxon>
        <taxon>Microbacteriaceae</taxon>
        <taxon>Agromyces</taxon>
    </lineage>
</organism>
<proteinExistence type="predicted"/>
<keyword evidence="3" id="KW-1185">Reference proteome</keyword>
<dbReference type="InterPro" id="IPR011051">
    <property type="entry name" value="RmlC_Cupin_sf"/>
</dbReference>
<dbReference type="RefSeq" id="WP_344376099.1">
    <property type="nucleotide sequence ID" value="NZ_BAAAPW010000005.1"/>
</dbReference>
<dbReference type="Pfam" id="PF07883">
    <property type="entry name" value="Cupin_2"/>
    <property type="match status" value="1"/>
</dbReference>
<protein>
    <recommendedName>
        <fullName evidence="1">Cupin type-2 domain-containing protein</fullName>
    </recommendedName>
</protein>
<dbReference type="EMBL" id="BAAAPW010000005">
    <property type="protein sequence ID" value="GAA2041717.1"/>
    <property type="molecule type" value="Genomic_DNA"/>
</dbReference>
<sequence length="158" mass="17177">MTSLDAASVTAAGSTRSWWCLGARVTVHVRRADTGGLFTLVELQAEPGFRAPRHVHRVEDETLMIRDGALEVQCGDRTWTAEAGACVFLPQRMPHSFAVASRGPLRAWQIIAPAGFEDLLPKLGHPAPRPGLPPPHGWDVPGLVEIAAEHGIDILPWR</sequence>
<dbReference type="PANTHER" id="PTHR36440:SF1">
    <property type="entry name" value="PUTATIVE (AFU_ORTHOLOGUE AFUA_8G07350)-RELATED"/>
    <property type="match status" value="1"/>
</dbReference>
<accession>A0ABN2URS4</accession>
<dbReference type="InterPro" id="IPR014710">
    <property type="entry name" value="RmlC-like_jellyroll"/>
</dbReference>
<feature type="domain" description="Cupin type-2" evidence="1">
    <location>
        <begin position="45"/>
        <end position="107"/>
    </location>
</feature>
<evidence type="ECO:0000313" key="2">
    <source>
        <dbReference type="EMBL" id="GAA2041717.1"/>
    </source>
</evidence>
<gene>
    <name evidence="2" type="ORF">GCM10009819_29740</name>
</gene>
<dbReference type="SUPFAM" id="SSF51182">
    <property type="entry name" value="RmlC-like cupins"/>
    <property type="match status" value="1"/>
</dbReference>
<dbReference type="PANTHER" id="PTHR36440">
    <property type="entry name" value="PUTATIVE (AFU_ORTHOLOGUE AFUA_8G07350)-RELATED"/>
    <property type="match status" value="1"/>
</dbReference>
<dbReference type="InterPro" id="IPR053146">
    <property type="entry name" value="QDO-like"/>
</dbReference>
<comment type="caution">
    <text evidence="2">The sequence shown here is derived from an EMBL/GenBank/DDBJ whole genome shotgun (WGS) entry which is preliminary data.</text>
</comment>
<dbReference type="Gene3D" id="2.60.120.10">
    <property type="entry name" value="Jelly Rolls"/>
    <property type="match status" value="1"/>
</dbReference>
<dbReference type="Proteomes" id="UP001501196">
    <property type="component" value="Unassembled WGS sequence"/>
</dbReference>
<dbReference type="InterPro" id="IPR013096">
    <property type="entry name" value="Cupin_2"/>
</dbReference>
<evidence type="ECO:0000259" key="1">
    <source>
        <dbReference type="Pfam" id="PF07883"/>
    </source>
</evidence>